<dbReference type="Proteomes" id="UP001056120">
    <property type="component" value="Linkage Group LG07"/>
</dbReference>
<evidence type="ECO:0000313" key="1">
    <source>
        <dbReference type="EMBL" id="KAI3810693.1"/>
    </source>
</evidence>
<accession>A0ACB9IT57</accession>
<organism evidence="1 2">
    <name type="scientific">Smallanthus sonchifolius</name>
    <dbReference type="NCBI Taxonomy" id="185202"/>
    <lineage>
        <taxon>Eukaryota</taxon>
        <taxon>Viridiplantae</taxon>
        <taxon>Streptophyta</taxon>
        <taxon>Embryophyta</taxon>
        <taxon>Tracheophyta</taxon>
        <taxon>Spermatophyta</taxon>
        <taxon>Magnoliopsida</taxon>
        <taxon>eudicotyledons</taxon>
        <taxon>Gunneridae</taxon>
        <taxon>Pentapetalae</taxon>
        <taxon>asterids</taxon>
        <taxon>campanulids</taxon>
        <taxon>Asterales</taxon>
        <taxon>Asteraceae</taxon>
        <taxon>Asteroideae</taxon>
        <taxon>Heliantheae alliance</taxon>
        <taxon>Millerieae</taxon>
        <taxon>Smallanthus</taxon>
    </lineage>
</organism>
<evidence type="ECO:0000313" key="2">
    <source>
        <dbReference type="Proteomes" id="UP001056120"/>
    </source>
</evidence>
<dbReference type="EMBL" id="CM042024">
    <property type="protein sequence ID" value="KAI3810693.1"/>
    <property type="molecule type" value="Genomic_DNA"/>
</dbReference>
<reference evidence="1 2" key="2">
    <citation type="journal article" date="2022" name="Mol. Ecol. Resour.">
        <title>The genomes of chicory, endive, great burdock and yacon provide insights into Asteraceae paleo-polyploidization history and plant inulin production.</title>
        <authorList>
            <person name="Fan W."/>
            <person name="Wang S."/>
            <person name="Wang H."/>
            <person name="Wang A."/>
            <person name="Jiang F."/>
            <person name="Liu H."/>
            <person name="Zhao H."/>
            <person name="Xu D."/>
            <person name="Zhang Y."/>
        </authorList>
    </citation>
    <scope>NUCLEOTIDE SEQUENCE [LARGE SCALE GENOMIC DNA]</scope>
    <source>
        <strain evidence="2">cv. Yunnan</strain>
        <tissue evidence="1">Leaves</tissue>
    </source>
</reference>
<sequence length="155" mass="18411">MDEKVNNVRKLKVFKEDENISSCGYSAQSDVLKAKVDELKVTKRPTLNKERIDEVSKEVYSSFTTTDTRRISKEEKATWFKQSSSQPQETERTVVSFDIELENFTKEILRERIVSRRYDHYKDVYVIIRTRRKKEIFKNVHDIMILPTNDLKNLS</sequence>
<protein>
    <submittedName>
        <fullName evidence="1">Uncharacterized protein</fullName>
    </submittedName>
</protein>
<gene>
    <name evidence="1" type="ORF">L1987_20315</name>
</gene>
<keyword evidence="2" id="KW-1185">Reference proteome</keyword>
<comment type="caution">
    <text evidence="1">The sequence shown here is derived from an EMBL/GenBank/DDBJ whole genome shotgun (WGS) entry which is preliminary data.</text>
</comment>
<proteinExistence type="predicted"/>
<reference evidence="2" key="1">
    <citation type="journal article" date="2022" name="Mol. Ecol. Resour.">
        <title>The genomes of chicory, endive, great burdock and yacon provide insights into Asteraceae palaeo-polyploidization history and plant inulin production.</title>
        <authorList>
            <person name="Fan W."/>
            <person name="Wang S."/>
            <person name="Wang H."/>
            <person name="Wang A."/>
            <person name="Jiang F."/>
            <person name="Liu H."/>
            <person name="Zhao H."/>
            <person name="Xu D."/>
            <person name="Zhang Y."/>
        </authorList>
    </citation>
    <scope>NUCLEOTIDE SEQUENCE [LARGE SCALE GENOMIC DNA]</scope>
    <source>
        <strain evidence="2">cv. Yunnan</strain>
    </source>
</reference>
<name>A0ACB9IT57_9ASTR</name>